<evidence type="ECO:0000313" key="3">
    <source>
        <dbReference type="Proteomes" id="UP000015104"/>
    </source>
</evidence>
<accession>T1JT82</accession>
<keyword evidence="3" id="KW-1185">Reference proteome</keyword>
<reference evidence="3" key="1">
    <citation type="submission" date="2011-08" db="EMBL/GenBank/DDBJ databases">
        <authorList>
            <person name="Rombauts S."/>
        </authorList>
    </citation>
    <scope>NUCLEOTIDE SEQUENCE</scope>
    <source>
        <strain evidence="3">London</strain>
    </source>
</reference>
<dbReference type="HOGENOM" id="CLU_1483851_0_0_1"/>
<dbReference type="AlphaFoldDB" id="T1JT82"/>
<sequence>MNLYFFAPWIILAFMIAVVLTTLLVVHFFITLCFIEDNPDDKCVPNVSKSSKRNHKNVSGQYHYKLPSSLWLKWPKRKRSTEEIGSYIRSSSYCDLSVTSASYQPYPWIQPEMYQQSAHGSNEHTVDGLRKHSSFDSLTTTTTDTDFYRDWRHSIEFGDFTEYFNTNVDPKYKDNNQNVIYI</sequence>
<dbReference type="Proteomes" id="UP000015104">
    <property type="component" value="Unassembled WGS sequence"/>
</dbReference>
<dbReference type="OrthoDB" id="10488958at2759"/>
<protein>
    <submittedName>
        <fullName evidence="2">Uncharacterized protein</fullName>
    </submittedName>
</protein>
<organism evidence="2 3">
    <name type="scientific">Tetranychus urticae</name>
    <name type="common">Two-spotted spider mite</name>
    <dbReference type="NCBI Taxonomy" id="32264"/>
    <lineage>
        <taxon>Eukaryota</taxon>
        <taxon>Metazoa</taxon>
        <taxon>Ecdysozoa</taxon>
        <taxon>Arthropoda</taxon>
        <taxon>Chelicerata</taxon>
        <taxon>Arachnida</taxon>
        <taxon>Acari</taxon>
        <taxon>Acariformes</taxon>
        <taxon>Trombidiformes</taxon>
        <taxon>Prostigmata</taxon>
        <taxon>Eleutherengona</taxon>
        <taxon>Raphignathae</taxon>
        <taxon>Tetranychoidea</taxon>
        <taxon>Tetranychidae</taxon>
        <taxon>Tetranychus</taxon>
    </lineage>
</organism>
<gene>
    <name evidence="2" type="primary">107365434</name>
</gene>
<dbReference type="EMBL" id="CAEY01000474">
    <property type="status" value="NOT_ANNOTATED_CDS"/>
    <property type="molecule type" value="Genomic_DNA"/>
</dbReference>
<evidence type="ECO:0000256" key="1">
    <source>
        <dbReference type="SAM" id="Phobius"/>
    </source>
</evidence>
<evidence type="ECO:0000313" key="2">
    <source>
        <dbReference type="EnsemblMetazoa" id="tetur01g13190.1"/>
    </source>
</evidence>
<dbReference type="OMA" id="WIILAFM"/>
<feature type="transmembrane region" description="Helical" evidence="1">
    <location>
        <begin position="6"/>
        <end position="35"/>
    </location>
</feature>
<keyword evidence="1" id="KW-1133">Transmembrane helix</keyword>
<proteinExistence type="predicted"/>
<dbReference type="KEGG" id="tut:107365434"/>
<keyword evidence="1" id="KW-0472">Membrane</keyword>
<keyword evidence="1" id="KW-0812">Transmembrane</keyword>
<name>T1JT82_TETUR</name>
<dbReference type="EnsemblMetazoa" id="tetur01g13190.1">
    <property type="protein sequence ID" value="tetur01g13190.1"/>
    <property type="gene ID" value="tetur01g13190"/>
</dbReference>
<reference evidence="2" key="2">
    <citation type="submission" date="2015-06" db="UniProtKB">
        <authorList>
            <consortium name="EnsemblMetazoa"/>
        </authorList>
    </citation>
    <scope>IDENTIFICATION</scope>
</reference>